<accession>A6HUC7</accession>
<gene>
    <name evidence="1" type="ORF">rCG_37188</name>
</gene>
<reference evidence="1 2" key="1">
    <citation type="submission" date="2005-07" db="EMBL/GenBank/DDBJ databases">
        <authorList>
            <person name="Mural R.J."/>
            <person name="Li P.W."/>
            <person name="Adams M.D."/>
            <person name="Amanatides P.G."/>
            <person name="Baden-Tillson H."/>
            <person name="Barnstead M."/>
            <person name="Chin S.H."/>
            <person name="Dew I."/>
            <person name="Evans C.A."/>
            <person name="Ferriera S."/>
            <person name="Flanigan M."/>
            <person name="Fosler C."/>
            <person name="Glodek A."/>
            <person name="Gu Z."/>
            <person name="Holt R.A."/>
            <person name="Jennings D."/>
            <person name="Kraft C.L."/>
            <person name="Lu F."/>
            <person name="Nguyen T."/>
            <person name="Nusskern D.R."/>
            <person name="Pfannkoch C.M."/>
            <person name="Sitter C."/>
            <person name="Sutton G.G."/>
            <person name="Venter J.C."/>
            <person name="Wang Z."/>
            <person name="Woodage T."/>
            <person name="Zheng X.H."/>
            <person name="Zhong F."/>
        </authorList>
    </citation>
    <scope>NUCLEOTIDE SEQUENCE [LARGE SCALE GENOMIC DNA]</scope>
    <source>
        <strain>BN</strain>
        <strain evidence="2">Sprague-Dawley</strain>
    </source>
</reference>
<protein>
    <submittedName>
        <fullName evidence="1">RCG37188</fullName>
    </submittedName>
</protein>
<sequence length="20" mass="2360">MESFHFQITFWETLPSGCQA</sequence>
<dbReference type="AlphaFoldDB" id="A6HUC7"/>
<evidence type="ECO:0000313" key="2">
    <source>
        <dbReference type="Proteomes" id="UP000234681"/>
    </source>
</evidence>
<organism evidence="1 2">
    <name type="scientific">Rattus norvegicus</name>
    <name type="common">Rat</name>
    <dbReference type="NCBI Taxonomy" id="10116"/>
    <lineage>
        <taxon>Eukaryota</taxon>
        <taxon>Metazoa</taxon>
        <taxon>Chordata</taxon>
        <taxon>Craniata</taxon>
        <taxon>Vertebrata</taxon>
        <taxon>Euteleostomi</taxon>
        <taxon>Mammalia</taxon>
        <taxon>Eutheria</taxon>
        <taxon>Euarchontoglires</taxon>
        <taxon>Glires</taxon>
        <taxon>Rodentia</taxon>
        <taxon>Myomorpha</taxon>
        <taxon>Muroidea</taxon>
        <taxon>Muridae</taxon>
        <taxon>Murinae</taxon>
        <taxon>Rattus</taxon>
    </lineage>
</organism>
<evidence type="ECO:0000313" key="1">
    <source>
        <dbReference type="EMBL" id="EDM02490.1"/>
    </source>
</evidence>
<proteinExistence type="predicted"/>
<name>A6HUC7_RAT</name>
<dbReference type="EMBL" id="CH473951">
    <property type="protein sequence ID" value="EDM02490.1"/>
    <property type="molecule type" value="Genomic_DNA"/>
</dbReference>
<dbReference type="Proteomes" id="UP000234681">
    <property type="component" value="Chromosome 15"/>
</dbReference>